<evidence type="ECO:0000256" key="1">
    <source>
        <dbReference type="SAM" id="MobiDB-lite"/>
    </source>
</evidence>
<feature type="compositionally biased region" description="Basic residues" evidence="1">
    <location>
        <begin position="41"/>
        <end position="51"/>
    </location>
</feature>
<dbReference type="AlphaFoldDB" id="A0A5N5D141"/>
<feature type="compositionally biased region" description="Low complexity" evidence="1">
    <location>
        <begin position="74"/>
        <end position="83"/>
    </location>
</feature>
<dbReference type="EMBL" id="VCHE01000103">
    <property type="protein sequence ID" value="KAB2571378.1"/>
    <property type="molecule type" value="Genomic_DNA"/>
</dbReference>
<feature type="compositionally biased region" description="Gly residues" evidence="1">
    <location>
        <begin position="123"/>
        <end position="132"/>
    </location>
</feature>
<name>A0A5N5D141_9PEZI</name>
<feature type="compositionally biased region" description="Pro residues" evidence="1">
    <location>
        <begin position="52"/>
        <end position="67"/>
    </location>
</feature>
<feature type="region of interest" description="Disordered" evidence="1">
    <location>
        <begin position="1"/>
        <end position="182"/>
    </location>
</feature>
<gene>
    <name evidence="2" type="ORF">DBV05_g9946</name>
</gene>
<protein>
    <submittedName>
        <fullName evidence="2">Uncharacterized protein</fullName>
    </submittedName>
</protein>
<dbReference type="Proteomes" id="UP000325902">
    <property type="component" value="Unassembled WGS sequence"/>
</dbReference>
<organism evidence="2 3">
    <name type="scientific">Lasiodiplodia theobromae</name>
    <dbReference type="NCBI Taxonomy" id="45133"/>
    <lineage>
        <taxon>Eukaryota</taxon>
        <taxon>Fungi</taxon>
        <taxon>Dikarya</taxon>
        <taxon>Ascomycota</taxon>
        <taxon>Pezizomycotina</taxon>
        <taxon>Dothideomycetes</taxon>
        <taxon>Dothideomycetes incertae sedis</taxon>
        <taxon>Botryosphaeriales</taxon>
        <taxon>Botryosphaeriaceae</taxon>
        <taxon>Lasiodiplodia</taxon>
    </lineage>
</organism>
<comment type="caution">
    <text evidence="2">The sequence shown here is derived from an EMBL/GenBank/DDBJ whole genome shotgun (WGS) entry which is preliminary data.</text>
</comment>
<evidence type="ECO:0000313" key="3">
    <source>
        <dbReference type="Proteomes" id="UP000325902"/>
    </source>
</evidence>
<reference evidence="2 3" key="1">
    <citation type="journal article" date="2019" name="Sci. Rep.">
        <title>A multi-omics analysis of the grapevine pathogen Lasiodiplodia theobromae reveals that temperature affects the expression of virulence- and pathogenicity-related genes.</title>
        <authorList>
            <person name="Felix C."/>
            <person name="Meneses R."/>
            <person name="Goncalves M.F.M."/>
            <person name="Tilleman L."/>
            <person name="Duarte A.S."/>
            <person name="Jorrin-Novo J.V."/>
            <person name="Van de Peer Y."/>
            <person name="Deforce D."/>
            <person name="Van Nieuwerburgh F."/>
            <person name="Esteves A.C."/>
            <person name="Alves A."/>
        </authorList>
    </citation>
    <scope>NUCLEOTIDE SEQUENCE [LARGE SCALE GENOMIC DNA]</scope>
    <source>
        <strain evidence="2 3">LA-SOL3</strain>
    </source>
</reference>
<accession>A0A5N5D141</accession>
<proteinExistence type="predicted"/>
<evidence type="ECO:0000313" key="2">
    <source>
        <dbReference type="EMBL" id="KAB2571378.1"/>
    </source>
</evidence>
<sequence>MARPTPGRTSTSPSKPLRGPLQTPPPPDITTAAPEETPNRRSSRIAARHHPPASPAPLLPRPLPAPNKPLITGNNTTTTTNNNKSPTKASGAKTPATPKRKRETSFSPDKLSSVVSKMKRGKGQGQGGGGAAGRSSPMVLKRWSHSGPPVVIEKPEKEKEKQVDEGKKKEDDEAREEMRAPFVRRSLFFKDPRFTFFD</sequence>
<keyword evidence="3" id="KW-1185">Reference proteome</keyword>
<feature type="compositionally biased region" description="Basic and acidic residues" evidence="1">
    <location>
        <begin position="153"/>
        <end position="179"/>
    </location>
</feature>